<protein>
    <recommendedName>
        <fullName evidence="2">CxxC-x17-CxxC domain-containing protein</fullName>
    </recommendedName>
</protein>
<dbReference type="EMBL" id="MFDT01000071">
    <property type="protein sequence ID" value="OGE64276.1"/>
    <property type="molecule type" value="Genomic_DNA"/>
</dbReference>
<evidence type="ECO:0000313" key="4">
    <source>
        <dbReference type="Proteomes" id="UP000178859"/>
    </source>
</evidence>
<dbReference type="Pfam" id="PF23477">
    <property type="entry name" value="zf_Tbcl_2"/>
    <property type="match status" value="2"/>
</dbReference>
<feature type="region of interest" description="Disordered" evidence="1">
    <location>
        <begin position="1"/>
        <end position="37"/>
    </location>
</feature>
<accession>A0A1F5MFY5</accession>
<name>A0A1F5MFY5_9BACT</name>
<dbReference type="NCBIfam" id="TIGR04272">
    <property type="entry name" value="cxxc_cxxc_Mbark"/>
    <property type="match status" value="2"/>
</dbReference>
<feature type="domain" description="CxxC-x17-CxxC" evidence="2">
    <location>
        <begin position="89"/>
        <end position="124"/>
    </location>
</feature>
<sequence length="193" mass="21299">MGNFNRGRSGGGRFSAKGGSASGWERRGSFSDRGSRGPVEMHQAVCDNCGKSCEVPFRPTSGKPIFCSSCFENNRGFSDSRRPSNFNDRPMSEAICADCEKSCRVPFQPSGEKPVFCSNCFRGKKTGGNREQSHSQPQYNDQFEQLNIKLDRILAMLTPDAPKAFVQAVVDETIAEEPIEEVKVAKKKSSKKK</sequence>
<feature type="domain" description="CxxC-x17-CxxC" evidence="2">
    <location>
        <begin position="40"/>
        <end position="75"/>
    </location>
</feature>
<organism evidence="3 4">
    <name type="scientific">Candidatus Daviesbacteria bacterium RIFCSPLOWO2_02_FULL_36_7</name>
    <dbReference type="NCBI Taxonomy" id="1797792"/>
    <lineage>
        <taxon>Bacteria</taxon>
        <taxon>Candidatus Daviesiibacteriota</taxon>
    </lineage>
</organism>
<evidence type="ECO:0000313" key="3">
    <source>
        <dbReference type="EMBL" id="OGE64276.1"/>
    </source>
</evidence>
<gene>
    <name evidence="3" type="ORF">A3I48_00815</name>
</gene>
<comment type="caution">
    <text evidence="3">The sequence shown here is derived from an EMBL/GenBank/DDBJ whole genome shotgun (WGS) entry which is preliminary data.</text>
</comment>
<dbReference type="InterPro" id="IPR026363">
    <property type="entry name" value="CxxC-x17-CxxC_dom"/>
</dbReference>
<dbReference type="Proteomes" id="UP000178859">
    <property type="component" value="Unassembled WGS sequence"/>
</dbReference>
<feature type="compositionally biased region" description="Basic and acidic residues" evidence="1">
    <location>
        <begin position="24"/>
        <end position="35"/>
    </location>
</feature>
<dbReference type="AlphaFoldDB" id="A0A1F5MFY5"/>
<proteinExistence type="predicted"/>
<evidence type="ECO:0000259" key="2">
    <source>
        <dbReference type="Pfam" id="PF23477"/>
    </source>
</evidence>
<reference evidence="3 4" key="1">
    <citation type="journal article" date="2016" name="Nat. Commun.">
        <title>Thousands of microbial genomes shed light on interconnected biogeochemical processes in an aquifer system.</title>
        <authorList>
            <person name="Anantharaman K."/>
            <person name="Brown C.T."/>
            <person name="Hug L.A."/>
            <person name="Sharon I."/>
            <person name="Castelle C.J."/>
            <person name="Probst A.J."/>
            <person name="Thomas B.C."/>
            <person name="Singh A."/>
            <person name="Wilkins M.J."/>
            <person name="Karaoz U."/>
            <person name="Brodie E.L."/>
            <person name="Williams K.H."/>
            <person name="Hubbard S.S."/>
            <person name="Banfield J.F."/>
        </authorList>
    </citation>
    <scope>NUCLEOTIDE SEQUENCE [LARGE SCALE GENOMIC DNA]</scope>
</reference>
<evidence type="ECO:0000256" key="1">
    <source>
        <dbReference type="SAM" id="MobiDB-lite"/>
    </source>
</evidence>
<feature type="compositionally biased region" description="Low complexity" evidence="1">
    <location>
        <begin position="14"/>
        <end position="23"/>
    </location>
</feature>